<feature type="binding site" evidence="4">
    <location>
        <position position="759"/>
    </location>
    <ligand>
        <name>ATP</name>
        <dbReference type="ChEBI" id="CHEBI:30616"/>
    </ligand>
</feature>
<keyword evidence="3" id="KW-0802">TPR repeat</keyword>
<keyword evidence="2 4" id="KW-0067">ATP-binding</keyword>
<dbReference type="Gene3D" id="1.10.510.10">
    <property type="entry name" value="Transferase(Phosphotransferase) domain 1"/>
    <property type="match status" value="2"/>
</dbReference>
<dbReference type="CDD" id="cd00180">
    <property type="entry name" value="PKc"/>
    <property type="match status" value="1"/>
</dbReference>
<accession>A0ABR2KLI9</accession>
<evidence type="ECO:0000313" key="7">
    <source>
        <dbReference type="Proteomes" id="UP001470230"/>
    </source>
</evidence>
<protein>
    <recommendedName>
        <fullName evidence="5">Protein kinase domain-containing protein</fullName>
    </recommendedName>
</protein>
<keyword evidence="7" id="KW-1185">Reference proteome</keyword>
<dbReference type="Pfam" id="PF08238">
    <property type="entry name" value="Sel1"/>
    <property type="match status" value="32"/>
</dbReference>
<dbReference type="PROSITE" id="PS00107">
    <property type="entry name" value="PROTEIN_KINASE_ATP"/>
    <property type="match status" value="1"/>
</dbReference>
<dbReference type="SUPFAM" id="SSF56112">
    <property type="entry name" value="Protein kinase-like (PK-like)"/>
    <property type="match status" value="2"/>
</dbReference>
<feature type="domain" description="Protein kinase" evidence="5">
    <location>
        <begin position="94"/>
        <end position="335"/>
    </location>
</feature>
<evidence type="ECO:0000256" key="1">
    <source>
        <dbReference type="ARBA" id="ARBA00022741"/>
    </source>
</evidence>
<organism evidence="6 7">
    <name type="scientific">Tritrichomonas musculus</name>
    <dbReference type="NCBI Taxonomy" id="1915356"/>
    <lineage>
        <taxon>Eukaryota</taxon>
        <taxon>Metamonada</taxon>
        <taxon>Parabasalia</taxon>
        <taxon>Tritrichomonadida</taxon>
        <taxon>Tritrichomonadidae</taxon>
        <taxon>Tritrichomonas</taxon>
    </lineage>
</organism>
<dbReference type="InterPro" id="IPR000719">
    <property type="entry name" value="Prot_kinase_dom"/>
</dbReference>
<sequence>MKPKKALYEPITQISQVPCDIENCIQKHEDGISNLKEEIRNFKSFIKENKRDINLLNDDAAIGYNIKKAYFNTADRRDKRNNTIEINIKKPQVFNINDFIEIRSFNCNKLLYSIQHSQLFFMKTFDITNSPNGEKIKKRFKREKKYYEKIQIDHPYQLKYFGSIENDSKKSLILDFINGSTLKCSKNLSFIEKISIILEIMISIEVLHLEGFIYRDLKPDNIIIDKNKNAILIDFDMARLWENNQEFTGNIGSDYYVSPEQYKEHYYSFPTDIYSIGKVMYYILTSTNPGDVNNKQPLPEEYRSFKSIYGQCTNEDPSNRPNIEKLINMFYEQIFKYYKSTLFYEKEEIEHMEKALKAIFEIRLKEIEVYLQNESKEYKPKHINEIFEIFEYLTYFNYEPQKETLKETLSKLLEIIKDGECSLSAETLNFLGKLYNEGKYLQHDPDKSIEYFKRSSNNGCSEAQYNLGKIYFLKRDIKKAIEYYSKSSKNNNAKAQYHLGIIYKEGTDDPKNEEEWIEYFTQSAKQNHLKSRIELVKYFISKQDIIGKLQQKYDDEYLTNIYKQFKFEYLSDLKMIESKNNEMKPFSMIDIIYYANDKTIVIICSYKHCYLIETNKTPDEIIKFIEDLELFYDIKFYTTNDKYSKFFDNENKFEEINTETTQLFKYFQDKHSIIYDFYFDNIEEYFINLTMKAIIGFTLRKFYFHSNEFEDKELFSLTNEKRREFEKDEFVNLRRLGQGSFSVVSLSYHLKTCRLYAIKEYLNRNEFDKYFQREKEFFENSNNEFIVKYYGTILKRNAFVIEYMSHGSLTPEYVSSITSTQRMKLIVSILTGIKYLHSINFYHRDLKPMNIFINHDEEYFVGDFSCAKFKNPDNNNNMNSTRDIGSYIYTCSDTTFSSEEKDMYSIGKIIEEIILNQKTKKIICEFSIYENDLTDFIYHCTHKNQSNEYIIIMIFYLFEVFVINEDSEFNNNFFKSYRSLFEHFIPSNLIKSKIKKRSDVQTIIKYFKLLLDQVTEEERSASTKNRMLKYIYLILGDAYYSGKFIPKDVTKSICYFEILGKLNNSNALYNLGIIYYKDESAPRDILKSIYYFEQSADQNNSEAQYNLGVIYLEGTGIKQDIDKAIDYFTLSANNNNVSAQYNLGTIYYEGILVKQDINKTIHYLSMAAYNYYPEAKYNLGIIYIDRDISKSIQYLTLSSKQKCSNAQFLLGMLFYEGQFVTQDINKAIHYLTLSSSQNKSSAQYLLGVIYYEGIYISRDMNKSIHYLTLAANQNDSKAQFLLGIIYYGKVYILPDINKAIHYLTLAANQNDPRAQFFLGMIYCEGIYISRDINKSIHYLSLAANQNDTVAQYNLGFIYLEGKYISRDINKSIHYLSLAANQNLPIAQYLLGAIYYEGKYISRDINKAIHYLTLAANQNDPRAQYLLGVIYYKGKFISRDINKAIQYTTLAAKQNDPKAQFFLGMIYCEGIYISRDINKSVHYLTLAANQNDAVAQYNLGFIYLEGIYISRDINKSIHFFTLAANQNLPIAQYYLGAIYYEDKYISRDINKAIHYLTLAANQNDPRAQFFLGMIYYEGKFISRDINKSIHYLTLAANQNEFNSQFNIGAIYYEGKYIFRDINKAIHYLTLAANQNDVRAQYSLGMIYYEGKYIFRDINKSIHYLTLAANQNDVRAQYSLGMIYYEGKYIFRDINKSIHYLTLAADQNDSNAQCFLGMIYYEGKYISIDINKSIHYLTLAANQNDSNAQCFLGTIYYEGRYISKDISKSIHYLTLAADQNNPSAQYNLGVIYYTGKYVPRDIGRSIHYYTLAANQNDSNAQFNLGVIYEIGDYTTRDIGKLIHYFTLAANQNNPKAQFNFGTFFEKGEDVSRDIKKSNYYSLASSQNHNKAQLSLGDTYGTGKYAIHDINKSIHYYTLAANQNNAYAQFNLGLLYYYGEKNVQNIKKGIYYIMLSSKNGNRKANFAHGFLIHEGKYIKRDIREAVNYYKEASSFNNQYAKNNLGIIYKNGFREVKPRIGSAIEYFEEAIRQKNDRLSMYNLAHIYFYDETVKQDIDKSIDLLIRSSNVFIHSYILLCIVLIKKVGPDLQKIEDEILKCTKGTSDLVSKIRKFIIHHSLLDEERYSILYKLYHKKDFLYTIKLDYIESSKLYTLDKHKEIPKYPKAKEINKIFYEGFGFDV</sequence>
<dbReference type="InterPro" id="IPR017441">
    <property type="entry name" value="Protein_kinase_ATP_BS"/>
</dbReference>
<evidence type="ECO:0000256" key="2">
    <source>
        <dbReference type="ARBA" id="ARBA00022840"/>
    </source>
</evidence>
<dbReference type="InterPro" id="IPR011990">
    <property type="entry name" value="TPR-like_helical_dom_sf"/>
</dbReference>
<reference evidence="6 7" key="1">
    <citation type="submission" date="2024-04" db="EMBL/GenBank/DDBJ databases">
        <title>Tritrichomonas musculus Genome.</title>
        <authorList>
            <person name="Alves-Ferreira E."/>
            <person name="Grigg M."/>
            <person name="Lorenzi H."/>
            <person name="Galac M."/>
        </authorList>
    </citation>
    <scope>NUCLEOTIDE SEQUENCE [LARGE SCALE GENOMIC DNA]</scope>
    <source>
        <strain evidence="6 7">EAF2021</strain>
    </source>
</reference>
<dbReference type="EMBL" id="JAPFFF010000004">
    <property type="protein sequence ID" value="KAK8891606.1"/>
    <property type="molecule type" value="Genomic_DNA"/>
</dbReference>
<gene>
    <name evidence="6" type="ORF">M9Y10_028819</name>
</gene>
<dbReference type="Pfam" id="PF00069">
    <property type="entry name" value="Pkinase"/>
    <property type="match status" value="2"/>
</dbReference>
<evidence type="ECO:0000259" key="5">
    <source>
        <dbReference type="PROSITE" id="PS50011"/>
    </source>
</evidence>
<dbReference type="InterPro" id="IPR011009">
    <property type="entry name" value="Kinase-like_dom_sf"/>
</dbReference>
<name>A0ABR2KLI9_9EUKA</name>
<evidence type="ECO:0000256" key="4">
    <source>
        <dbReference type="PROSITE-ProRule" id="PRU10141"/>
    </source>
</evidence>
<dbReference type="Gene3D" id="1.25.40.10">
    <property type="entry name" value="Tetratricopeptide repeat domain"/>
    <property type="match status" value="6"/>
</dbReference>
<dbReference type="PANTHER" id="PTHR43628">
    <property type="entry name" value="ACTIVATOR OF C KINASE PROTEIN 1-RELATED"/>
    <property type="match status" value="1"/>
</dbReference>
<dbReference type="PANTHER" id="PTHR43628:SF1">
    <property type="entry name" value="CHITIN SYNTHASE REGULATORY FACTOR 2-RELATED"/>
    <property type="match status" value="1"/>
</dbReference>
<evidence type="ECO:0000256" key="3">
    <source>
        <dbReference type="PROSITE-ProRule" id="PRU00339"/>
    </source>
</evidence>
<evidence type="ECO:0000313" key="6">
    <source>
        <dbReference type="EMBL" id="KAK8891606.1"/>
    </source>
</evidence>
<dbReference type="InterPro" id="IPR019734">
    <property type="entry name" value="TPR_rpt"/>
</dbReference>
<dbReference type="InterPro" id="IPR006597">
    <property type="entry name" value="Sel1-like"/>
</dbReference>
<comment type="caution">
    <text evidence="6">The sequence shown here is derived from an EMBL/GenBank/DDBJ whole genome shotgun (WGS) entry which is preliminary data.</text>
</comment>
<dbReference type="PROSITE" id="PS50011">
    <property type="entry name" value="PROTEIN_KINASE_DOM"/>
    <property type="match status" value="2"/>
</dbReference>
<proteinExistence type="predicted"/>
<dbReference type="SMART" id="SM00671">
    <property type="entry name" value="SEL1"/>
    <property type="match status" value="32"/>
</dbReference>
<dbReference type="SMART" id="SM00220">
    <property type="entry name" value="S_TKc"/>
    <property type="match status" value="2"/>
</dbReference>
<keyword evidence="1 4" id="KW-0547">Nucleotide-binding</keyword>
<feature type="domain" description="Protein kinase" evidence="5">
    <location>
        <begin position="730"/>
        <end position="962"/>
    </location>
</feature>
<dbReference type="Proteomes" id="UP001470230">
    <property type="component" value="Unassembled WGS sequence"/>
</dbReference>
<dbReference type="PROSITE" id="PS00108">
    <property type="entry name" value="PROTEIN_KINASE_ST"/>
    <property type="match status" value="2"/>
</dbReference>
<dbReference type="SMART" id="SM00028">
    <property type="entry name" value="TPR"/>
    <property type="match status" value="3"/>
</dbReference>
<dbReference type="PROSITE" id="PS50005">
    <property type="entry name" value="TPR"/>
    <property type="match status" value="1"/>
</dbReference>
<dbReference type="InterPro" id="IPR052945">
    <property type="entry name" value="Mitotic_Regulator"/>
</dbReference>
<dbReference type="SUPFAM" id="SSF81901">
    <property type="entry name" value="HCP-like"/>
    <property type="match status" value="8"/>
</dbReference>
<dbReference type="InterPro" id="IPR008271">
    <property type="entry name" value="Ser/Thr_kinase_AS"/>
</dbReference>
<feature type="repeat" description="TPR" evidence="3">
    <location>
        <begin position="461"/>
        <end position="494"/>
    </location>
</feature>